<dbReference type="AlphaFoldDB" id="A0AAV9A1K3"/>
<reference evidence="7" key="2">
    <citation type="submission" date="2023-06" db="EMBL/GenBank/DDBJ databases">
        <authorList>
            <person name="Ma L."/>
            <person name="Liu K.-W."/>
            <person name="Li Z."/>
            <person name="Hsiao Y.-Y."/>
            <person name="Qi Y."/>
            <person name="Fu T."/>
            <person name="Tang G."/>
            <person name="Zhang D."/>
            <person name="Sun W.-H."/>
            <person name="Liu D.-K."/>
            <person name="Li Y."/>
            <person name="Chen G.-Z."/>
            <person name="Liu X.-D."/>
            <person name="Liao X.-Y."/>
            <person name="Jiang Y.-T."/>
            <person name="Yu X."/>
            <person name="Hao Y."/>
            <person name="Huang J."/>
            <person name="Zhao X.-W."/>
            <person name="Ke S."/>
            <person name="Chen Y.-Y."/>
            <person name="Wu W.-L."/>
            <person name="Hsu J.-L."/>
            <person name="Lin Y.-F."/>
            <person name="Huang M.-D."/>
            <person name="Li C.-Y."/>
            <person name="Huang L."/>
            <person name="Wang Z.-W."/>
            <person name="Zhao X."/>
            <person name="Zhong W.-Y."/>
            <person name="Peng D.-H."/>
            <person name="Ahmad S."/>
            <person name="Lan S."/>
            <person name="Zhang J.-S."/>
            <person name="Tsai W.-C."/>
            <person name="Van De Peer Y."/>
            <person name="Liu Z.-J."/>
        </authorList>
    </citation>
    <scope>NUCLEOTIDE SEQUENCE</scope>
    <source>
        <strain evidence="7">SCP</strain>
        <tissue evidence="7">Leaves</tissue>
    </source>
</reference>
<evidence type="ECO:0000259" key="6">
    <source>
        <dbReference type="PROSITE" id="PS51999"/>
    </source>
</evidence>
<evidence type="ECO:0000256" key="5">
    <source>
        <dbReference type="SAM" id="Phobius"/>
    </source>
</evidence>
<dbReference type="PROSITE" id="PS51999">
    <property type="entry name" value="ZF_GRF"/>
    <property type="match status" value="1"/>
</dbReference>
<gene>
    <name evidence="7" type="ORF">QJS04_geneDACA012287</name>
</gene>
<keyword evidence="2 4" id="KW-0863">Zinc-finger</keyword>
<dbReference type="Proteomes" id="UP001179952">
    <property type="component" value="Unassembled WGS sequence"/>
</dbReference>
<organism evidence="7 8">
    <name type="scientific">Acorus gramineus</name>
    <name type="common">Dwarf sweet flag</name>
    <dbReference type="NCBI Taxonomy" id="55184"/>
    <lineage>
        <taxon>Eukaryota</taxon>
        <taxon>Viridiplantae</taxon>
        <taxon>Streptophyta</taxon>
        <taxon>Embryophyta</taxon>
        <taxon>Tracheophyta</taxon>
        <taxon>Spermatophyta</taxon>
        <taxon>Magnoliopsida</taxon>
        <taxon>Liliopsida</taxon>
        <taxon>Acoraceae</taxon>
        <taxon>Acorus</taxon>
    </lineage>
</organism>
<keyword evidence="5" id="KW-0472">Membrane</keyword>
<name>A0AAV9A1K3_ACOGR</name>
<sequence length="114" mass="13422">MSSENFSGTSTPARVCQCQRSCRVFVSKREGSKGRRFFRCSAWREENDCGFFEWLDDANHTTIDLKYQIIAVEERINQKMDAMILHMEKSISLIKLAFFVFVMMSFAVLYYMMK</sequence>
<comment type="caution">
    <text evidence="7">The sequence shown here is derived from an EMBL/GenBank/DDBJ whole genome shotgun (WGS) entry which is preliminary data.</text>
</comment>
<feature type="domain" description="GRF-type" evidence="6">
    <location>
        <begin position="16"/>
        <end position="58"/>
    </location>
</feature>
<evidence type="ECO:0000313" key="7">
    <source>
        <dbReference type="EMBL" id="KAK1258091.1"/>
    </source>
</evidence>
<reference evidence="7" key="1">
    <citation type="journal article" date="2023" name="Nat. Commun.">
        <title>Diploid and tetraploid genomes of Acorus and the evolution of monocots.</title>
        <authorList>
            <person name="Ma L."/>
            <person name="Liu K.W."/>
            <person name="Li Z."/>
            <person name="Hsiao Y.Y."/>
            <person name="Qi Y."/>
            <person name="Fu T."/>
            <person name="Tang G.D."/>
            <person name="Zhang D."/>
            <person name="Sun W.H."/>
            <person name="Liu D.K."/>
            <person name="Li Y."/>
            <person name="Chen G.Z."/>
            <person name="Liu X.D."/>
            <person name="Liao X.Y."/>
            <person name="Jiang Y.T."/>
            <person name="Yu X."/>
            <person name="Hao Y."/>
            <person name="Huang J."/>
            <person name="Zhao X.W."/>
            <person name="Ke S."/>
            <person name="Chen Y.Y."/>
            <person name="Wu W.L."/>
            <person name="Hsu J.L."/>
            <person name="Lin Y.F."/>
            <person name="Huang M.D."/>
            <person name="Li C.Y."/>
            <person name="Huang L."/>
            <person name="Wang Z.W."/>
            <person name="Zhao X."/>
            <person name="Zhong W.Y."/>
            <person name="Peng D.H."/>
            <person name="Ahmad S."/>
            <person name="Lan S."/>
            <person name="Zhang J.S."/>
            <person name="Tsai W.C."/>
            <person name="Van de Peer Y."/>
            <person name="Liu Z.J."/>
        </authorList>
    </citation>
    <scope>NUCLEOTIDE SEQUENCE</scope>
    <source>
        <strain evidence="7">SCP</strain>
    </source>
</reference>
<dbReference type="InterPro" id="IPR010666">
    <property type="entry name" value="Znf_GRF"/>
</dbReference>
<dbReference type="PANTHER" id="PTHR33248">
    <property type="entry name" value="ZINC ION-BINDING PROTEIN"/>
    <property type="match status" value="1"/>
</dbReference>
<accession>A0AAV9A1K3</accession>
<dbReference type="Pfam" id="PF06839">
    <property type="entry name" value="Zn_ribbon_GRF"/>
    <property type="match status" value="1"/>
</dbReference>
<proteinExistence type="predicted"/>
<evidence type="ECO:0000313" key="8">
    <source>
        <dbReference type="Proteomes" id="UP001179952"/>
    </source>
</evidence>
<protein>
    <recommendedName>
        <fullName evidence="6">GRF-type domain-containing protein</fullName>
    </recommendedName>
</protein>
<evidence type="ECO:0000256" key="2">
    <source>
        <dbReference type="ARBA" id="ARBA00022771"/>
    </source>
</evidence>
<feature type="transmembrane region" description="Helical" evidence="5">
    <location>
        <begin position="93"/>
        <end position="113"/>
    </location>
</feature>
<dbReference type="EMBL" id="JAUJYN010000025">
    <property type="protein sequence ID" value="KAK1258091.1"/>
    <property type="molecule type" value="Genomic_DNA"/>
</dbReference>
<evidence type="ECO:0000256" key="1">
    <source>
        <dbReference type="ARBA" id="ARBA00022723"/>
    </source>
</evidence>
<keyword evidence="3" id="KW-0862">Zinc</keyword>
<keyword evidence="5" id="KW-1133">Transmembrane helix</keyword>
<dbReference type="GO" id="GO:0008270">
    <property type="term" value="F:zinc ion binding"/>
    <property type="evidence" value="ECO:0007669"/>
    <property type="project" value="UniProtKB-KW"/>
</dbReference>
<evidence type="ECO:0000256" key="4">
    <source>
        <dbReference type="PROSITE-ProRule" id="PRU01343"/>
    </source>
</evidence>
<evidence type="ECO:0000256" key="3">
    <source>
        <dbReference type="ARBA" id="ARBA00022833"/>
    </source>
</evidence>
<keyword evidence="1" id="KW-0479">Metal-binding</keyword>
<keyword evidence="8" id="KW-1185">Reference proteome</keyword>
<keyword evidence="5" id="KW-0812">Transmembrane</keyword>